<reference evidence="3" key="2">
    <citation type="submission" date="2019-09" db="UniProtKB">
        <authorList>
            <consortium name="WormBaseParasite"/>
        </authorList>
    </citation>
    <scope>IDENTIFICATION</scope>
</reference>
<evidence type="ECO:0000313" key="2">
    <source>
        <dbReference type="Proteomes" id="UP000050761"/>
    </source>
</evidence>
<reference evidence="1 2" key="1">
    <citation type="submission" date="2018-11" db="EMBL/GenBank/DDBJ databases">
        <authorList>
            <consortium name="Pathogen Informatics"/>
        </authorList>
    </citation>
    <scope>NUCLEOTIDE SEQUENCE [LARGE SCALE GENOMIC DNA]</scope>
</reference>
<dbReference type="Proteomes" id="UP000050761">
    <property type="component" value="Unassembled WGS sequence"/>
</dbReference>
<gene>
    <name evidence="1" type="ORF">HPBE_LOCUS3233</name>
</gene>
<protein>
    <submittedName>
        <fullName evidence="3">Elf-1_N domain-containing protein</fullName>
    </submittedName>
</protein>
<name>A0A183FAP0_HELPZ</name>
<sequence>MSNGELAEINEQYIIAEDEEGPVGEYIEVDYVDEIIDDGEGQVRDGEEVVVEHLSHAGDHHRIQQY</sequence>
<dbReference type="WBParaSite" id="HPBE_0000323201-mRNA-1">
    <property type="protein sequence ID" value="HPBE_0000323201-mRNA-1"/>
    <property type="gene ID" value="HPBE_0000323201"/>
</dbReference>
<keyword evidence="2" id="KW-1185">Reference proteome</keyword>
<accession>A0A183FAP0</accession>
<evidence type="ECO:0000313" key="3">
    <source>
        <dbReference type="WBParaSite" id="HPBE_0000323201-mRNA-1"/>
    </source>
</evidence>
<organism evidence="2 3">
    <name type="scientific">Heligmosomoides polygyrus</name>
    <name type="common">Parasitic roundworm</name>
    <dbReference type="NCBI Taxonomy" id="6339"/>
    <lineage>
        <taxon>Eukaryota</taxon>
        <taxon>Metazoa</taxon>
        <taxon>Ecdysozoa</taxon>
        <taxon>Nematoda</taxon>
        <taxon>Chromadorea</taxon>
        <taxon>Rhabditida</taxon>
        <taxon>Rhabditina</taxon>
        <taxon>Rhabditomorpha</taxon>
        <taxon>Strongyloidea</taxon>
        <taxon>Heligmosomidae</taxon>
        <taxon>Heligmosomoides</taxon>
    </lineage>
</organism>
<evidence type="ECO:0000313" key="1">
    <source>
        <dbReference type="EMBL" id="VDO32427.1"/>
    </source>
</evidence>
<accession>A0A3P7VBU4</accession>
<proteinExistence type="predicted"/>
<dbReference type="EMBL" id="UZAH01007266">
    <property type="protein sequence ID" value="VDO32427.1"/>
    <property type="molecule type" value="Genomic_DNA"/>
</dbReference>
<dbReference type="AlphaFoldDB" id="A0A183FAP0"/>